<dbReference type="GO" id="GO:0016020">
    <property type="term" value="C:membrane"/>
    <property type="evidence" value="ECO:0007669"/>
    <property type="project" value="UniProtKB-SubCell"/>
</dbReference>
<dbReference type="Pfam" id="PF11744">
    <property type="entry name" value="ALMT"/>
    <property type="match status" value="1"/>
</dbReference>
<dbReference type="EMBL" id="HBFR01013111">
    <property type="protein sequence ID" value="CAD8882302.1"/>
    <property type="molecule type" value="Transcribed_RNA"/>
</dbReference>
<evidence type="ECO:0000256" key="2">
    <source>
        <dbReference type="ARBA" id="ARBA00007079"/>
    </source>
</evidence>
<protein>
    <submittedName>
        <fullName evidence="10">Uncharacterized protein</fullName>
    </submittedName>
</protein>
<comment type="similarity">
    <text evidence="2">Belongs to the aromatic acid exporter (TC 2.A.85) family.</text>
</comment>
<keyword evidence="6" id="KW-0406">Ion transport</keyword>
<evidence type="ECO:0000256" key="6">
    <source>
        <dbReference type="ARBA" id="ARBA00023065"/>
    </source>
</evidence>
<keyword evidence="4 9" id="KW-0812">Transmembrane</keyword>
<feature type="transmembrane region" description="Helical" evidence="9">
    <location>
        <begin position="199"/>
        <end position="217"/>
    </location>
</feature>
<proteinExistence type="inferred from homology"/>
<evidence type="ECO:0000313" key="10">
    <source>
        <dbReference type="EMBL" id="CAD8882302.1"/>
    </source>
</evidence>
<keyword evidence="7 9" id="KW-0472">Membrane</keyword>
<dbReference type="GO" id="GO:0034220">
    <property type="term" value="P:monoatomic ion transmembrane transport"/>
    <property type="evidence" value="ECO:0007669"/>
    <property type="project" value="UniProtKB-KW"/>
</dbReference>
<feature type="transmembrane region" description="Helical" evidence="9">
    <location>
        <begin position="108"/>
        <end position="127"/>
    </location>
</feature>
<comment type="subcellular location">
    <subcellularLocation>
        <location evidence="1">Membrane</location>
        <topology evidence="1">Multi-pass membrane protein</topology>
    </subcellularLocation>
</comment>
<dbReference type="AlphaFoldDB" id="A0A7S1BDV6"/>
<keyword evidence="5 9" id="KW-1133">Transmembrane helix</keyword>
<reference evidence="10" key="1">
    <citation type="submission" date="2021-01" db="EMBL/GenBank/DDBJ databases">
        <authorList>
            <person name="Corre E."/>
            <person name="Pelletier E."/>
            <person name="Niang G."/>
            <person name="Scheremetjew M."/>
            <person name="Finn R."/>
            <person name="Kale V."/>
            <person name="Holt S."/>
            <person name="Cochrane G."/>
            <person name="Meng A."/>
            <person name="Brown T."/>
            <person name="Cohen L."/>
        </authorList>
    </citation>
    <scope>NUCLEOTIDE SEQUENCE</scope>
    <source>
        <strain evidence="10">308</strain>
    </source>
</reference>
<evidence type="ECO:0000256" key="8">
    <source>
        <dbReference type="ARBA" id="ARBA00023303"/>
    </source>
</evidence>
<evidence type="ECO:0000256" key="1">
    <source>
        <dbReference type="ARBA" id="ARBA00004141"/>
    </source>
</evidence>
<gene>
    <name evidence="10" type="ORF">CHYS00102_LOCUS9490</name>
</gene>
<evidence type="ECO:0000256" key="5">
    <source>
        <dbReference type="ARBA" id="ARBA00022989"/>
    </source>
</evidence>
<evidence type="ECO:0000256" key="9">
    <source>
        <dbReference type="SAM" id="Phobius"/>
    </source>
</evidence>
<feature type="transmembrane region" description="Helical" evidence="9">
    <location>
        <begin position="80"/>
        <end position="101"/>
    </location>
</feature>
<keyword evidence="8" id="KW-0407">Ion channel</keyword>
<keyword evidence="3" id="KW-0813">Transport</keyword>
<evidence type="ECO:0000256" key="7">
    <source>
        <dbReference type="ARBA" id="ARBA00023136"/>
    </source>
</evidence>
<sequence>MTFPERKYLNTVSPTTTRDYERDLLIDDEHAATNDIESPHLQMAYGSCNKTEKNNPLLHVVVDKKSGRARKKRPANWNMAAIRFASRLSIVLTTGSLFMLLRMPNGNFFPSGLWVFITCIFVSWYPSLDVASVMEKAKYRIIGTVIGGTLGVALGELSIKIPTENLQAIFLGCTITFVVFIFGYISISWKASDGGSYTYVHMIGILTFGIAMLPFCHDTERRLSRAVTRVVDVILGCILSCFGALLIWPRSTSCVVKERLAEQMTLSGETVEALLLKAAGTFSGMSNPLNITQLVRQGNKNKDSVHRKYILATDKIKSLKPLLRHLDSDPMIYFKNCYPKETFIKRSEATIVLARAFRLQTSVIMVDSIVRNKKLSFTPEQIELIASIGYSLKSLLVSDLEDDCEGIEQDIFEKFKEVNGHKKIALELISTVSKFMKDTGHETALHSLEKDEWLESVSGDRIPFFNNESDAYGQILFFEMIEHIILRSLRTYFAWRYIKNTGKLPDQDIKQEDRRQSEIGMSRSESSFATLRNFDSFINDTD</sequence>
<accession>A0A7S1BDV6</accession>
<evidence type="ECO:0000256" key="4">
    <source>
        <dbReference type="ARBA" id="ARBA00022692"/>
    </source>
</evidence>
<organism evidence="10">
    <name type="scientific">Corethron hystrix</name>
    <dbReference type="NCBI Taxonomy" id="216773"/>
    <lineage>
        <taxon>Eukaryota</taxon>
        <taxon>Sar</taxon>
        <taxon>Stramenopiles</taxon>
        <taxon>Ochrophyta</taxon>
        <taxon>Bacillariophyta</taxon>
        <taxon>Coscinodiscophyceae</taxon>
        <taxon>Corethrophycidae</taxon>
        <taxon>Corethrales</taxon>
        <taxon>Corethraceae</taxon>
        <taxon>Corethron</taxon>
    </lineage>
</organism>
<dbReference type="GO" id="GO:0015743">
    <property type="term" value="P:malate transport"/>
    <property type="evidence" value="ECO:0007669"/>
    <property type="project" value="InterPro"/>
</dbReference>
<feature type="transmembrane region" description="Helical" evidence="9">
    <location>
        <begin position="166"/>
        <end position="187"/>
    </location>
</feature>
<dbReference type="InterPro" id="IPR020966">
    <property type="entry name" value="ALMT"/>
</dbReference>
<name>A0A7S1BDV6_9STRA</name>
<feature type="transmembrane region" description="Helical" evidence="9">
    <location>
        <begin position="139"/>
        <end position="159"/>
    </location>
</feature>
<evidence type="ECO:0000256" key="3">
    <source>
        <dbReference type="ARBA" id="ARBA00022448"/>
    </source>
</evidence>
<feature type="transmembrane region" description="Helical" evidence="9">
    <location>
        <begin position="229"/>
        <end position="248"/>
    </location>
</feature>
<dbReference type="PANTHER" id="PTHR31086">
    <property type="entry name" value="ALUMINUM-ACTIVATED MALATE TRANSPORTER 10"/>
    <property type="match status" value="1"/>
</dbReference>